<dbReference type="OrthoDB" id="126620at2759"/>
<gene>
    <name evidence="1" type="ORF">JG687_00007844</name>
</gene>
<reference evidence="1" key="1">
    <citation type="submission" date="2021-01" db="EMBL/GenBank/DDBJ databases">
        <title>Phytophthora aleatoria, a newly-described species from Pinus radiata is distinct from Phytophthora cactorum isolates based on comparative genomics.</title>
        <authorList>
            <person name="Mcdougal R."/>
            <person name="Panda P."/>
            <person name="Williams N."/>
            <person name="Studholme D.J."/>
        </authorList>
    </citation>
    <scope>NUCLEOTIDE SEQUENCE</scope>
    <source>
        <strain evidence="1">NZFS 3830</strain>
    </source>
</reference>
<protein>
    <submittedName>
        <fullName evidence="1">Uncharacterized protein</fullName>
    </submittedName>
</protein>
<evidence type="ECO:0000313" key="1">
    <source>
        <dbReference type="EMBL" id="KAG6961109.1"/>
    </source>
</evidence>
<dbReference type="VEuPathDB" id="FungiDB:PC110_g12459"/>
<dbReference type="Proteomes" id="UP000688947">
    <property type="component" value="Unassembled WGS sequence"/>
</dbReference>
<name>A0A8T1UE24_9STRA</name>
<proteinExistence type="predicted"/>
<dbReference type="EMBL" id="JAENGZ010000359">
    <property type="protein sequence ID" value="KAG6961109.1"/>
    <property type="molecule type" value="Genomic_DNA"/>
</dbReference>
<sequence>MHINERVVFRFVEELSNIDWSHHNLVFLDEVSFDNRGMIRKRGYALKGKKKLAIRLPNIQFKI</sequence>
<organism evidence="1 2">
    <name type="scientific">Phytophthora cactorum</name>
    <dbReference type="NCBI Taxonomy" id="29920"/>
    <lineage>
        <taxon>Eukaryota</taxon>
        <taxon>Sar</taxon>
        <taxon>Stramenopiles</taxon>
        <taxon>Oomycota</taxon>
        <taxon>Peronosporomycetes</taxon>
        <taxon>Peronosporales</taxon>
        <taxon>Peronosporaceae</taxon>
        <taxon>Phytophthora</taxon>
    </lineage>
</organism>
<comment type="caution">
    <text evidence="1">The sequence shown here is derived from an EMBL/GenBank/DDBJ whole genome shotgun (WGS) entry which is preliminary data.</text>
</comment>
<dbReference type="AlphaFoldDB" id="A0A8T1UE24"/>
<accession>A0A8T1UE24</accession>
<evidence type="ECO:0000313" key="2">
    <source>
        <dbReference type="Proteomes" id="UP000688947"/>
    </source>
</evidence>